<dbReference type="AlphaFoldDB" id="A0A1G7ZNH9"/>
<gene>
    <name evidence="2" type="ORF">SAMN04487974_1214</name>
</gene>
<organism evidence="2 3">
    <name type="scientific">Pelagibacterium luteolum</name>
    <dbReference type="NCBI Taxonomy" id="440168"/>
    <lineage>
        <taxon>Bacteria</taxon>
        <taxon>Pseudomonadati</taxon>
        <taxon>Pseudomonadota</taxon>
        <taxon>Alphaproteobacteria</taxon>
        <taxon>Hyphomicrobiales</taxon>
        <taxon>Devosiaceae</taxon>
        <taxon>Pelagibacterium</taxon>
    </lineage>
</organism>
<proteinExistence type="predicted"/>
<name>A0A1G7ZNH9_9HYPH</name>
<keyword evidence="3" id="KW-1185">Reference proteome</keyword>
<evidence type="ECO:0000313" key="2">
    <source>
        <dbReference type="EMBL" id="SDH09660.1"/>
    </source>
</evidence>
<dbReference type="STRING" id="440168.SAMN04487974_1214"/>
<evidence type="ECO:0000256" key="1">
    <source>
        <dbReference type="SAM" id="MobiDB-lite"/>
    </source>
</evidence>
<dbReference type="RefSeq" id="WP_090599067.1">
    <property type="nucleotide sequence ID" value="NZ_FNCS01000021.1"/>
</dbReference>
<sequence length="155" mass="17667">MTKSPSNPHLHQKVKVGDLSGLIYFDHADSIPDYEFRRAVEQINVKIEPFSVDANKLYEAVLSAEGRMNARKLPHEDRAGFKLTVRPAGPGSSSEQRSAKSVEYRFERTPENWYLVDAKAIRVQRGHESKMQFFATREQIKQIRKLAVAGLRVAK</sequence>
<protein>
    <submittedName>
        <fullName evidence="2">Uncharacterized protein</fullName>
    </submittedName>
</protein>
<dbReference type="EMBL" id="FNCS01000021">
    <property type="protein sequence ID" value="SDH09660.1"/>
    <property type="molecule type" value="Genomic_DNA"/>
</dbReference>
<reference evidence="2 3" key="1">
    <citation type="submission" date="2016-10" db="EMBL/GenBank/DDBJ databases">
        <authorList>
            <person name="de Groot N.N."/>
        </authorList>
    </citation>
    <scope>NUCLEOTIDE SEQUENCE [LARGE SCALE GENOMIC DNA]</scope>
    <source>
        <strain evidence="2 3">CGMCC 1.10267</strain>
    </source>
</reference>
<dbReference type="Proteomes" id="UP000199495">
    <property type="component" value="Unassembled WGS sequence"/>
</dbReference>
<accession>A0A1G7ZNH9</accession>
<feature type="region of interest" description="Disordered" evidence="1">
    <location>
        <begin position="82"/>
        <end position="102"/>
    </location>
</feature>
<evidence type="ECO:0000313" key="3">
    <source>
        <dbReference type="Proteomes" id="UP000199495"/>
    </source>
</evidence>